<reference evidence="1 2" key="1">
    <citation type="submission" date="2024-07" db="EMBL/GenBank/DDBJ databases">
        <title>Draft sequence of the Neodothiora populina.</title>
        <authorList>
            <person name="Drown D.D."/>
            <person name="Schuette U.S."/>
            <person name="Buechlein A.B."/>
            <person name="Rusch D.R."/>
            <person name="Winton L.W."/>
            <person name="Adams G.A."/>
        </authorList>
    </citation>
    <scope>NUCLEOTIDE SEQUENCE [LARGE SCALE GENOMIC DNA]</scope>
    <source>
        <strain evidence="1 2">CPC 39397</strain>
    </source>
</reference>
<dbReference type="RefSeq" id="XP_069204290.1">
    <property type="nucleotide sequence ID" value="XM_069347940.1"/>
</dbReference>
<dbReference type="Proteomes" id="UP001562354">
    <property type="component" value="Unassembled WGS sequence"/>
</dbReference>
<evidence type="ECO:0008006" key="3">
    <source>
        <dbReference type="Google" id="ProtNLM"/>
    </source>
</evidence>
<dbReference type="GeneID" id="95975304"/>
<dbReference type="EMBL" id="JBFMKM010000003">
    <property type="protein sequence ID" value="KAL1311441.1"/>
    <property type="molecule type" value="Genomic_DNA"/>
</dbReference>
<keyword evidence="2" id="KW-1185">Reference proteome</keyword>
<organism evidence="1 2">
    <name type="scientific">Neodothiora populina</name>
    <dbReference type="NCBI Taxonomy" id="2781224"/>
    <lineage>
        <taxon>Eukaryota</taxon>
        <taxon>Fungi</taxon>
        <taxon>Dikarya</taxon>
        <taxon>Ascomycota</taxon>
        <taxon>Pezizomycotina</taxon>
        <taxon>Dothideomycetes</taxon>
        <taxon>Dothideomycetidae</taxon>
        <taxon>Dothideales</taxon>
        <taxon>Dothioraceae</taxon>
        <taxon>Neodothiora</taxon>
    </lineage>
</organism>
<dbReference type="InterPro" id="IPR008949">
    <property type="entry name" value="Isoprenoid_synthase_dom_sf"/>
</dbReference>
<evidence type="ECO:0000313" key="1">
    <source>
        <dbReference type="EMBL" id="KAL1311441.1"/>
    </source>
</evidence>
<protein>
    <recommendedName>
        <fullName evidence="3">Aristolochene synthase</fullName>
    </recommendedName>
</protein>
<accession>A0ABR3PPQ3</accession>
<gene>
    <name evidence="1" type="ORF">AAFC00_001601</name>
</gene>
<evidence type="ECO:0000313" key="2">
    <source>
        <dbReference type="Proteomes" id="UP001562354"/>
    </source>
</evidence>
<comment type="caution">
    <text evidence="1">The sequence shown here is derived from an EMBL/GenBank/DDBJ whole genome shotgun (WGS) entry which is preliminary data.</text>
</comment>
<proteinExistence type="predicted"/>
<sequence length="185" mass="21169">MRTKDASSPGTKPALEWAIPSSTWEALCHPHVEIVSREVEAYFLQNWPFPDSKAEQNFTGTCFSRSTCLFFPLAKVDRIQLAARLLTILSLIDDLLENMSFEDGQAYNAKLMPIAQGVVLPDRSVPVENIFYDLWKSMRDHSETLANQVLEPTFTFMRAQTARTRLQISDLGRYLEYREKDFGKA</sequence>
<dbReference type="Gene3D" id="1.10.600.10">
    <property type="entry name" value="Farnesyl Diphosphate Synthase"/>
    <property type="match status" value="1"/>
</dbReference>
<dbReference type="SUPFAM" id="SSF48576">
    <property type="entry name" value="Terpenoid synthases"/>
    <property type="match status" value="1"/>
</dbReference>
<name>A0ABR3PPQ3_9PEZI</name>